<evidence type="ECO:0000313" key="2">
    <source>
        <dbReference type="Proteomes" id="UP001203338"/>
    </source>
</evidence>
<evidence type="ECO:0008006" key="3">
    <source>
        <dbReference type="Google" id="ProtNLM"/>
    </source>
</evidence>
<dbReference type="EMBL" id="JAMFLX010000069">
    <property type="protein sequence ID" value="MCL6272252.1"/>
    <property type="molecule type" value="Genomic_DNA"/>
</dbReference>
<protein>
    <recommendedName>
        <fullName evidence="3">Lipoprotein</fullName>
    </recommendedName>
</protein>
<organism evidence="1 2">
    <name type="scientific">Parendozoicomonas callyspongiae</name>
    <dbReference type="NCBI Taxonomy" id="2942213"/>
    <lineage>
        <taxon>Bacteria</taxon>
        <taxon>Pseudomonadati</taxon>
        <taxon>Pseudomonadota</taxon>
        <taxon>Gammaproteobacteria</taxon>
        <taxon>Oceanospirillales</taxon>
        <taxon>Endozoicomonadaceae</taxon>
        <taxon>Parendozoicomonas</taxon>
    </lineage>
</organism>
<accession>A0ABT0PLK2</accession>
<dbReference type="Proteomes" id="UP001203338">
    <property type="component" value="Unassembled WGS sequence"/>
</dbReference>
<reference evidence="1 2" key="1">
    <citation type="submission" date="2022-05" db="EMBL/GenBank/DDBJ databases">
        <authorList>
            <person name="Park J.-S."/>
        </authorList>
    </citation>
    <scope>NUCLEOTIDE SEQUENCE [LARGE SCALE GENOMIC DNA]</scope>
    <source>
        <strain evidence="1 2">2012CJ34-2</strain>
    </source>
</reference>
<keyword evidence="2" id="KW-1185">Reference proteome</keyword>
<dbReference type="RefSeq" id="WP_249701941.1">
    <property type="nucleotide sequence ID" value="NZ_JAMFLX010000069.1"/>
</dbReference>
<name>A0ABT0PLK2_9GAMM</name>
<comment type="caution">
    <text evidence="1">The sequence shown here is derived from an EMBL/GenBank/DDBJ whole genome shotgun (WGS) entry which is preliminary data.</text>
</comment>
<evidence type="ECO:0000313" key="1">
    <source>
        <dbReference type="EMBL" id="MCL6272252.1"/>
    </source>
</evidence>
<sequence>MREKFLIFYIAISALFLNGCSNPEESISAIEVQFTQAASLNNDGKLIISGTTNLPDSTSLLISLDNETTGFSAQSKATVNGSEFISEPLGPKTGLADGSYTVNILMPNPRGQAEKVRKLIGDKGQNISGKLVVPSSLGFNVVDFNFNIKIGSEESIESSKVEHQKLVSGVHEKVTSLIKQGIEMESLRASGQIEMCMEKMRRLQPETTDLRELSSSLPLKYMSLKSAVIESYSCVSCSRSANDACNRASKDLEQFEI</sequence>
<proteinExistence type="predicted"/>
<gene>
    <name evidence="1" type="ORF">M3P05_20230</name>
</gene>